<name>A0A9X0CNX0_9CNID</name>
<sequence>MFSPKELISVANPLHGPWSSTAKSLAFSLNGETVYVVASDPASRRGIAVQSASSGEDVLTVLAWDVSSGELKGKKIMQSSGNRLVIPVKEGVLFTTKYWKS</sequence>
<accession>A0A9X0CNX0</accession>
<evidence type="ECO:0000313" key="2">
    <source>
        <dbReference type="Proteomes" id="UP001163046"/>
    </source>
</evidence>
<protein>
    <submittedName>
        <fullName evidence="1">Uncharacterized protein</fullName>
    </submittedName>
</protein>
<reference evidence="1" key="1">
    <citation type="submission" date="2023-01" db="EMBL/GenBank/DDBJ databases">
        <title>Genome assembly of the deep-sea coral Lophelia pertusa.</title>
        <authorList>
            <person name="Herrera S."/>
            <person name="Cordes E."/>
        </authorList>
    </citation>
    <scope>NUCLEOTIDE SEQUENCE</scope>
    <source>
        <strain evidence="1">USNM1676648</strain>
        <tissue evidence="1">Polyp</tissue>
    </source>
</reference>
<dbReference type="Proteomes" id="UP001163046">
    <property type="component" value="Unassembled WGS sequence"/>
</dbReference>
<dbReference type="EMBL" id="MU827302">
    <property type="protein sequence ID" value="KAJ7365593.1"/>
    <property type="molecule type" value="Genomic_DNA"/>
</dbReference>
<comment type="caution">
    <text evidence="1">The sequence shown here is derived from an EMBL/GenBank/DDBJ whole genome shotgun (WGS) entry which is preliminary data.</text>
</comment>
<dbReference type="AlphaFoldDB" id="A0A9X0CNX0"/>
<proteinExistence type="predicted"/>
<keyword evidence="2" id="KW-1185">Reference proteome</keyword>
<organism evidence="1 2">
    <name type="scientific">Desmophyllum pertusum</name>
    <dbReference type="NCBI Taxonomy" id="174260"/>
    <lineage>
        <taxon>Eukaryota</taxon>
        <taxon>Metazoa</taxon>
        <taxon>Cnidaria</taxon>
        <taxon>Anthozoa</taxon>
        <taxon>Hexacorallia</taxon>
        <taxon>Scleractinia</taxon>
        <taxon>Caryophylliina</taxon>
        <taxon>Caryophylliidae</taxon>
        <taxon>Desmophyllum</taxon>
    </lineage>
</organism>
<evidence type="ECO:0000313" key="1">
    <source>
        <dbReference type="EMBL" id="KAJ7365593.1"/>
    </source>
</evidence>
<gene>
    <name evidence="1" type="ORF">OS493_002295</name>
</gene>